<dbReference type="InterPro" id="IPR035328">
    <property type="entry name" value="DUF3048_C"/>
</dbReference>
<feature type="transmembrane region" description="Helical" evidence="1">
    <location>
        <begin position="24"/>
        <end position="48"/>
    </location>
</feature>
<protein>
    <recommendedName>
        <fullName evidence="6">PT repeat-containing protein</fullName>
    </recommendedName>
</protein>
<evidence type="ECO:0000313" key="5">
    <source>
        <dbReference type="Proteomes" id="UP000033935"/>
    </source>
</evidence>
<dbReference type="AlphaFoldDB" id="A0A0G0QSB5"/>
<dbReference type="InterPro" id="IPR021416">
    <property type="entry name" value="DUF3048_N"/>
</dbReference>
<keyword evidence="1" id="KW-0812">Transmembrane</keyword>
<proteinExistence type="predicted"/>
<dbReference type="Proteomes" id="UP000033935">
    <property type="component" value="Unassembled WGS sequence"/>
</dbReference>
<dbReference type="Gene3D" id="3.50.90.10">
    <property type="entry name" value="YerB-like"/>
    <property type="match status" value="1"/>
</dbReference>
<keyword evidence="1" id="KW-1133">Transmembrane helix</keyword>
<evidence type="ECO:0000259" key="2">
    <source>
        <dbReference type="Pfam" id="PF11258"/>
    </source>
</evidence>
<comment type="caution">
    <text evidence="4">The sequence shown here is derived from an EMBL/GenBank/DDBJ whole genome shotgun (WGS) entry which is preliminary data.</text>
</comment>
<organism evidence="4 5">
    <name type="scientific">Candidatus Uhrbacteria bacterium GW2011_GWF2_39_13</name>
    <dbReference type="NCBI Taxonomy" id="1618995"/>
    <lineage>
        <taxon>Bacteria</taxon>
        <taxon>Candidatus Uhriibacteriota</taxon>
    </lineage>
</organism>
<dbReference type="EMBL" id="LBWG01000006">
    <property type="protein sequence ID" value="KKR04527.1"/>
    <property type="molecule type" value="Genomic_DNA"/>
</dbReference>
<evidence type="ECO:0000256" key="1">
    <source>
        <dbReference type="SAM" id="Phobius"/>
    </source>
</evidence>
<dbReference type="PATRIC" id="fig|1618995.3.peg.333"/>
<dbReference type="Pfam" id="PF17479">
    <property type="entry name" value="DUF3048_C"/>
    <property type="match status" value="1"/>
</dbReference>
<accession>A0A0G0QSB5</accession>
<dbReference type="Pfam" id="PF11258">
    <property type="entry name" value="DUF3048"/>
    <property type="match status" value="1"/>
</dbReference>
<evidence type="ECO:0000259" key="3">
    <source>
        <dbReference type="Pfam" id="PF17479"/>
    </source>
</evidence>
<evidence type="ECO:0008006" key="6">
    <source>
        <dbReference type="Google" id="ProtNLM"/>
    </source>
</evidence>
<name>A0A0G0QSB5_9BACT</name>
<gene>
    <name evidence="4" type="ORF">UT30_C0006G0021</name>
</gene>
<reference evidence="4 5" key="1">
    <citation type="journal article" date="2015" name="Nature">
        <title>rRNA introns, odd ribosomes, and small enigmatic genomes across a large radiation of phyla.</title>
        <authorList>
            <person name="Brown C.T."/>
            <person name="Hug L.A."/>
            <person name="Thomas B.C."/>
            <person name="Sharon I."/>
            <person name="Castelle C.J."/>
            <person name="Singh A."/>
            <person name="Wilkins M.J."/>
            <person name="Williams K.H."/>
            <person name="Banfield J.F."/>
        </authorList>
    </citation>
    <scope>NUCLEOTIDE SEQUENCE [LARGE SCALE GENOMIC DNA]</scope>
</reference>
<dbReference type="SUPFAM" id="SSF159774">
    <property type="entry name" value="YerB-like"/>
    <property type="match status" value="1"/>
</dbReference>
<dbReference type="InterPro" id="IPR023158">
    <property type="entry name" value="YerB-like_sf"/>
</dbReference>
<sequence length="363" mass="41865">MSPIEKKYFGLNRLFQRLKKTDRLLLVGFLIAVVLTVFSLILMPRFFYQSPKIEYSNQIQIQAEPQPHYRHPLTGISVYEEVQSPQVFGVMIDNHEDAWPPSGVEDAFLVIEAPVEGGISRMLAFFSEEQEVEKIGPVRSARPYFLDWANELDAVYTHVGGSNTALDLIASGGTFDLNQYWWGDYFWRSTDRYAPHNVYTSTKLLNDYYGFREKQGEVSERLYGLWKFKDHEFLTETVSTIQIDFSASVSVVDWVYDSQTQTYERSQFHKPHLASSGKQIKADNVAIVITEINVMDSIGRLEIRTQGEGQAFVFQDGQRIEALWKKPSQTQRLTFYDLKNNEEIFMNAGVTWIEVISSNLMIK</sequence>
<feature type="domain" description="DUF3048" evidence="3">
    <location>
        <begin position="242"/>
        <end position="353"/>
    </location>
</feature>
<keyword evidence="1" id="KW-0472">Membrane</keyword>
<feature type="domain" description="DUF3048" evidence="2">
    <location>
        <begin position="73"/>
        <end position="208"/>
    </location>
</feature>
<evidence type="ECO:0000313" key="4">
    <source>
        <dbReference type="EMBL" id="KKR04527.1"/>
    </source>
</evidence>